<keyword evidence="4 11" id="KW-0812">Transmembrane</keyword>
<feature type="transmembrane region" description="Helical" evidence="11">
    <location>
        <begin position="12"/>
        <end position="32"/>
    </location>
</feature>
<protein>
    <submittedName>
        <fullName evidence="12">Cystinosin</fullName>
    </submittedName>
</protein>
<dbReference type="GO" id="GO:0015293">
    <property type="term" value="F:symporter activity"/>
    <property type="evidence" value="ECO:0007669"/>
    <property type="project" value="UniProtKB-KW"/>
</dbReference>
<gene>
    <name evidence="12" type="ORF">BCR42DRAFT_403304</name>
</gene>
<dbReference type="PANTHER" id="PTHR13131:SF5">
    <property type="entry name" value="CYSTINOSIN"/>
    <property type="match status" value="1"/>
</dbReference>
<keyword evidence="6" id="KW-0769">Symport</keyword>
<evidence type="ECO:0000256" key="1">
    <source>
        <dbReference type="ARBA" id="ARBA00004155"/>
    </source>
</evidence>
<evidence type="ECO:0000256" key="6">
    <source>
        <dbReference type="ARBA" id="ARBA00022847"/>
    </source>
</evidence>
<comment type="subcellular location">
    <subcellularLocation>
        <location evidence="1">Lysosome membrane</location>
        <topology evidence="1">Multi-pass membrane protein</topology>
    </subcellularLocation>
</comment>
<organism evidence="12 13">
    <name type="scientific">Absidia repens</name>
    <dbReference type="NCBI Taxonomy" id="90262"/>
    <lineage>
        <taxon>Eukaryota</taxon>
        <taxon>Fungi</taxon>
        <taxon>Fungi incertae sedis</taxon>
        <taxon>Mucoromycota</taxon>
        <taxon>Mucoromycotina</taxon>
        <taxon>Mucoromycetes</taxon>
        <taxon>Mucorales</taxon>
        <taxon>Cunninghamellaceae</taxon>
        <taxon>Absidia</taxon>
    </lineage>
</organism>
<feature type="transmembrane region" description="Helical" evidence="11">
    <location>
        <begin position="224"/>
        <end position="244"/>
    </location>
</feature>
<keyword evidence="7 11" id="KW-1133">Transmembrane helix</keyword>
<dbReference type="NCBIfam" id="TIGR00951">
    <property type="entry name" value="2A43"/>
    <property type="match status" value="1"/>
</dbReference>
<feature type="transmembrane region" description="Helical" evidence="11">
    <location>
        <begin position="95"/>
        <end position="115"/>
    </location>
</feature>
<evidence type="ECO:0000256" key="3">
    <source>
        <dbReference type="ARBA" id="ARBA00022448"/>
    </source>
</evidence>
<keyword evidence="9" id="KW-0458">Lysosome</keyword>
<feature type="transmembrane region" description="Helical" evidence="11">
    <location>
        <begin position="52"/>
        <end position="71"/>
    </location>
</feature>
<feature type="transmembrane region" description="Helical" evidence="11">
    <location>
        <begin position="127"/>
        <end position="147"/>
    </location>
</feature>
<dbReference type="InterPro" id="IPR006603">
    <property type="entry name" value="PQ-loop_rpt"/>
</dbReference>
<evidence type="ECO:0000256" key="5">
    <source>
        <dbReference type="ARBA" id="ARBA00022737"/>
    </source>
</evidence>
<evidence type="ECO:0000256" key="7">
    <source>
        <dbReference type="ARBA" id="ARBA00022989"/>
    </source>
</evidence>
<evidence type="ECO:0000313" key="12">
    <source>
        <dbReference type="EMBL" id="ORZ24617.1"/>
    </source>
</evidence>
<evidence type="ECO:0000256" key="2">
    <source>
        <dbReference type="ARBA" id="ARBA00006855"/>
    </source>
</evidence>
<reference evidence="12 13" key="1">
    <citation type="submission" date="2016-07" db="EMBL/GenBank/DDBJ databases">
        <title>Pervasive Adenine N6-methylation of Active Genes in Fungi.</title>
        <authorList>
            <consortium name="DOE Joint Genome Institute"/>
            <person name="Mondo S.J."/>
            <person name="Dannebaum R.O."/>
            <person name="Kuo R.C."/>
            <person name="Labutti K."/>
            <person name="Haridas S."/>
            <person name="Kuo A."/>
            <person name="Salamov A."/>
            <person name="Ahrendt S.R."/>
            <person name="Lipzen A."/>
            <person name="Sullivan W."/>
            <person name="Andreopoulos W.B."/>
            <person name="Clum A."/>
            <person name="Lindquist E."/>
            <person name="Daum C."/>
            <person name="Ramamoorthy G.K."/>
            <person name="Gryganskyi A."/>
            <person name="Culley D."/>
            <person name="Magnuson J.K."/>
            <person name="James T.Y."/>
            <person name="O'Malley M.A."/>
            <person name="Stajich J.E."/>
            <person name="Spatafora J.W."/>
            <person name="Visel A."/>
            <person name="Grigoriev I.V."/>
        </authorList>
    </citation>
    <scope>NUCLEOTIDE SEQUENCE [LARGE SCALE GENOMIC DNA]</scope>
    <source>
        <strain evidence="12 13">NRRL 1336</strain>
    </source>
</reference>
<evidence type="ECO:0000256" key="11">
    <source>
        <dbReference type="SAM" id="Phobius"/>
    </source>
</evidence>
<dbReference type="InterPro" id="IPR005282">
    <property type="entry name" value="LC_transporter"/>
</dbReference>
<evidence type="ECO:0000256" key="9">
    <source>
        <dbReference type="ARBA" id="ARBA00023228"/>
    </source>
</evidence>
<dbReference type="Proteomes" id="UP000193560">
    <property type="component" value="Unassembled WGS sequence"/>
</dbReference>
<evidence type="ECO:0000313" key="13">
    <source>
        <dbReference type="Proteomes" id="UP000193560"/>
    </source>
</evidence>
<dbReference type="FunFam" id="1.20.1280.290:FF:000016">
    <property type="entry name" value="Cystinosin homolog"/>
    <property type="match status" value="1"/>
</dbReference>
<comment type="similarity">
    <text evidence="2">Belongs to the cystinosin family.</text>
</comment>
<dbReference type="Pfam" id="PF04193">
    <property type="entry name" value="PQ-loop"/>
    <property type="match status" value="2"/>
</dbReference>
<proteinExistence type="inferred from homology"/>
<dbReference type="EMBL" id="MCGE01000002">
    <property type="protein sequence ID" value="ORZ24617.1"/>
    <property type="molecule type" value="Genomic_DNA"/>
</dbReference>
<name>A0A1X2IZ86_9FUNG</name>
<feature type="transmembrane region" description="Helical" evidence="11">
    <location>
        <begin position="153"/>
        <end position="170"/>
    </location>
</feature>
<feature type="transmembrane region" description="Helical" evidence="11">
    <location>
        <begin position="190"/>
        <end position="212"/>
    </location>
</feature>
<keyword evidence="5" id="KW-0677">Repeat</keyword>
<keyword evidence="13" id="KW-1185">Reference proteome</keyword>
<dbReference type="PANTHER" id="PTHR13131">
    <property type="entry name" value="CYSTINOSIN"/>
    <property type="match status" value="1"/>
</dbReference>
<keyword evidence="3" id="KW-0813">Transport</keyword>
<comment type="catalytic activity">
    <reaction evidence="10">
        <text>L-cystine(out) + H(+)(out) = L-cystine(in) + H(+)(in)</text>
        <dbReference type="Rhea" id="RHEA:66172"/>
        <dbReference type="ChEBI" id="CHEBI:15378"/>
        <dbReference type="ChEBI" id="CHEBI:35491"/>
    </reaction>
    <physiologicalReaction direction="left-to-right" evidence="10">
        <dbReference type="Rhea" id="RHEA:66173"/>
    </physiologicalReaction>
</comment>
<evidence type="ECO:0000256" key="4">
    <source>
        <dbReference type="ARBA" id="ARBA00022692"/>
    </source>
</evidence>
<dbReference type="OrthoDB" id="75720at2759"/>
<dbReference type="STRING" id="90262.A0A1X2IZ86"/>
<dbReference type="AlphaFoldDB" id="A0A1X2IZ86"/>
<dbReference type="GO" id="GO:0005774">
    <property type="term" value="C:vacuolar membrane"/>
    <property type="evidence" value="ECO:0007669"/>
    <property type="project" value="TreeGrafter"/>
</dbReference>
<sequence>MDTLTSTSANTWPIISNIIGWTYFLSWSCSFYPQTILNFKRKSVQGLSIDFLYYNVFGFLCYSIFNLAFFFSEDVQDEYRRRHQDSDNLVRANDVLFAVHAFLISFLTLSQTFIFKSDQKLSVTAKTFLLTFIVFILTAIGAVFTEYIKWIDVLYFLSYIKLLISFIKYIPQLWMNYRRKSTIGWSIHNILLDLSGGILSVAQLVLDAAISGDWSGITGDPVKFGLGFVAIVFDLLFMSQHYIFYRERYDFYLAVDDSERQALLPTEQS</sequence>
<dbReference type="Gene3D" id="1.20.1280.290">
    <property type="match status" value="2"/>
</dbReference>
<comment type="caution">
    <text evidence="12">The sequence shown here is derived from an EMBL/GenBank/DDBJ whole genome shotgun (WGS) entry which is preliminary data.</text>
</comment>
<evidence type="ECO:0000256" key="8">
    <source>
        <dbReference type="ARBA" id="ARBA00023136"/>
    </source>
</evidence>
<evidence type="ECO:0000256" key="10">
    <source>
        <dbReference type="ARBA" id="ARBA00048473"/>
    </source>
</evidence>
<accession>A0A1X2IZ86</accession>
<dbReference type="SMART" id="SM00679">
    <property type="entry name" value="CTNS"/>
    <property type="match status" value="2"/>
</dbReference>
<dbReference type="GO" id="GO:0015184">
    <property type="term" value="F:L-cystine transmembrane transporter activity"/>
    <property type="evidence" value="ECO:0007669"/>
    <property type="project" value="TreeGrafter"/>
</dbReference>
<keyword evidence="8 11" id="KW-0472">Membrane</keyword>